<dbReference type="EMBL" id="KZ613976">
    <property type="protein sequence ID" value="PMD29212.1"/>
    <property type="molecule type" value="Genomic_DNA"/>
</dbReference>
<dbReference type="AlphaFoldDB" id="A0A2J6QSG4"/>
<dbReference type="PANTHER" id="PTHR37012">
    <property type="entry name" value="B-ZIP TRANSCRIPTION FACTOR (EUROFUNG)-RELATED"/>
    <property type="match status" value="1"/>
</dbReference>
<evidence type="ECO:0000256" key="1">
    <source>
        <dbReference type="SAM" id="Coils"/>
    </source>
</evidence>
<dbReference type="OrthoDB" id="2985014at2759"/>
<evidence type="ECO:0000313" key="4">
    <source>
        <dbReference type="Proteomes" id="UP000235786"/>
    </source>
</evidence>
<dbReference type="GO" id="GO:0003700">
    <property type="term" value="F:DNA-binding transcription factor activity"/>
    <property type="evidence" value="ECO:0007669"/>
    <property type="project" value="InterPro"/>
</dbReference>
<evidence type="ECO:0008006" key="5">
    <source>
        <dbReference type="Google" id="ProtNLM"/>
    </source>
</evidence>
<dbReference type="Gene3D" id="1.20.5.170">
    <property type="match status" value="1"/>
</dbReference>
<evidence type="ECO:0000313" key="3">
    <source>
        <dbReference type="EMBL" id="PMD29212.1"/>
    </source>
</evidence>
<proteinExistence type="predicted"/>
<evidence type="ECO:0000256" key="2">
    <source>
        <dbReference type="SAM" id="MobiDB-lite"/>
    </source>
</evidence>
<keyword evidence="4" id="KW-1185">Reference proteome</keyword>
<dbReference type="InterPro" id="IPR021833">
    <property type="entry name" value="DUF3425"/>
</dbReference>
<reference evidence="3 4" key="1">
    <citation type="submission" date="2016-04" db="EMBL/GenBank/DDBJ databases">
        <title>A degradative enzymes factory behind the ericoid mycorrhizal symbiosis.</title>
        <authorList>
            <consortium name="DOE Joint Genome Institute"/>
            <person name="Martino E."/>
            <person name="Morin E."/>
            <person name="Grelet G."/>
            <person name="Kuo A."/>
            <person name="Kohler A."/>
            <person name="Daghino S."/>
            <person name="Barry K."/>
            <person name="Choi C."/>
            <person name="Cichocki N."/>
            <person name="Clum A."/>
            <person name="Copeland A."/>
            <person name="Hainaut M."/>
            <person name="Haridas S."/>
            <person name="Labutti K."/>
            <person name="Lindquist E."/>
            <person name="Lipzen A."/>
            <person name="Khouja H.-R."/>
            <person name="Murat C."/>
            <person name="Ohm R."/>
            <person name="Olson A."/>
            <person name="Spatafora J."/>
            <person name="Veneault-Fourrey C."/>
            <person name="Henrissat B."/>
            <person name="Grigoriev I."/>
            <person name="Martin F."/>
            <person name="Perotto S."/>
        </authorList>
    </citation>
    <scope>NUCLEOTIDE SEQUENCE [LARGE SCALE GENOMIC DNA]</scope>
    <source>
        <strain evidence="3 4">F</strain>
    </source>
</reference>
<keyword evidence="1" id="KW-0175">Coiled coil</keyword>
<dbReference type="PANTHER" id="PTHR37012:SF2">
    <property type="entry name" value="BZIP DOMAIN-CONTAINING PROTEIN-RELATED"/>
    <property type="match status" value="1"/>
</dbReference>
<dbReference type="CDD" id="cd14688">
    <property type="entry name" value="bZIP_YAP"/>
    <property type="match status" value="1"/>
</dbReference>
<sequence>MDSRDPSADIGTGAVAGTPSTRAKQPSRRVSLLTPEALARKRAQDRDSQRQTRLRVKHTIADLEGRVEELTQQLIAIKLENDSLKASNQLTPIGAIPLVMPPDAIPTEPFEHYPGLDAVALQKVLQANAYGSDNSQFPQPLAANPLTTTELMEGLGLFDPTLLQNYPFEDYVRPSIPVWQARPLHYPPTCRQDKILLNLIEERKLSSQTGGNDSELSELSDAKFPAVAPLLNPQNHASTHPLTASIVSNIIYCYSLDNFPQQIGLLYLMSMMTRWYISGSKEDYYALPEWLRPGAAQIVTAHPVWVDFYPWPATRERLCRDVNFHDKFEELKNTGNATTSVNWPYNPADCLISSPSDEIILNPVFISHIRELSNWSFDPSFFEIFPEFEHDAGISKCGRGSS</sequence>
<dbReference type="Proteomes" id="UP000235786">
    <property type="component" value="Unassembled WGS sequence"/>
</dbReference>
<dbReference type="Pfam" id="PF11905">
    <property type="entry name" value="DUF3425"/>
    <property type="match status" value="1"/>
</dbReference>
<gene>
    <name evidence="3" type="ORF">L207DRAFT_261011</name>
</gene>
<accession>A0A2J6QSG4</accession>
<feature type="coiled-coil region" evidence="1">
    <location>
        <begin position="53"/>
        <end position="87"/>
    </location>
</feature>
<dbReference type="STRING" id="1149755.A0A2J6QSG4"/>
<dbReference type="SUPFAM" id="SSF57959">
    <property type="entry name" value="Leucine zipper domain"/>
    <property type="match status" value="1"/>
</dbReference>
<feature type="region of interest" description="Disordered" evidence="2">
    <location>
        <begin position="1"/>
        <end position="34"/>
    </location>
</feature>
<name>A0A2J6QSG4_HYAVF</name>
<organism evidence="3 4">
    <name type="scientific">Hyaloscypha variabilis (strain UAMH 11265 / GT02V1 / F)</name>
    <name type="common">Meliniomyces variabilis</name>
    <dbReference type="NCBI Taxonomy" id="1149755"/>
    <lineage>
        <taxon>Eukaryota</taxon>
        <taxon>Fungi</taxon>
        <taxon>Dikarya</taxon>
        <taxon>Ascomycota</taxon>
        <taxon>Pezizomycotina</taxon>
        <taxon>Leotiomycetes</taxon>
        <taxon>Helotiales</taxon>
        <taxon>Hyaloscyphaceae</taxon>
        <taxon>Hyaloscypha</taxon>
        <taxon>Hyaloscypha variabilis</taxon>
    </lineage>
</organism>
<dbReference type="InterPro" id="IPR046347">
    <property type="entry name" value="bZIP_sf"/>
</dbReference>
<protein>
    <recommendedName>
        <fullName evidence="5">BZIP domain-containing protein</fullName>
    </recommendedName>
</protein>